<evidence type="ECO:0000313" key="2">
    <source>
        <dbReference type="EMBL" id="KAD4384516.1"/>
    </source>
</evidence>
<dbReference type="PANTHER" id="PTHR35716">
    <property type="entry name" value="OS05G0574700 PROTEIN-RELATED"/>
    <property type="match status" value="1"/>
</dbReference>
<evidence type="ECO:0000256" key="1">
    <source>
        <dbReference type="SAM" id="MobiDB-lite"/>
    </source>
</evidence>
<dbReference type="PANTHER" id="PTHR35716:SF1">
    <property type="entry name" value="OS05G0574700 PROTEIN"/>
    <property type="match status" value="1"/>
</dbReference>
<protein>
    <recommendedName>
        <fullName evidence="4">Retrotransposon gag domain-containing protein</fullName>
    </recommendedName>
</protein>
<sequence length="733" mass="83555">MMVSLGLSSSSSLFSKSFNGSTKSSIYRCRASADVPDFLSVDWLESRRKRPFGPRLSFNAEECIQYQLDALMLNDQPRPDYGVEVMYRFAGFDPFERSLYFGPSFDLGQFERFRRIFHHSTYRVLLNHKERKILSTLNVEENRYKQRVWIRGARPEEEETFEFTMVQIRRVQEPWLKRSTTRGWEASTHAAAKKKGVAAETEAITSGLEDLTKTHNETLHILSQFFVKAQKRQNDCLPHYLGKEDKYKCQGQSNIWRHPWDLIPNNHTTMSLDETTPIENQSHTPLSPGGTTVIQGKGKGLFSDNDENIGNPEITPEFLARNRKQILLLLQKEEKEQLLKEVQAQLEFEDVLVEDADEDDAEIEVKQAKETSQPKIQGGRKENHEDGVKSRIAKKGYTPKKQAPSVWNPSKGQEEKRWERPRFQPRGDALQPGFGIPRKPVTESEVKLPPLMKTPSEILATENVKFVKPTPLRPGPRRNMEQFCEFHKESGHTTDNCFSLRRQIESAIKTGKLAHLLSELQKTPHASEKRKEIFMLHQLRPTVALKRPRDTGGVKRNSDHLQPWMEQDISFLPIRGGNFASNPLTISAIIAGHNVHQVYVDTGSALEIMYEHCFLQLDEVIQRSLIRSTHVLTGFTGEVVHPIGQIQLPVVVGNETGQREVTMTFLVIRAQSPYDVILGRPGLCLLGAIASTIHSAIKFPTPRGVVTLKSNRRGGRMDRTSRPTSILWTLNRA</sequence>
<keyword evidence="3" id="KW-1185">Reference proteome</keyword>
<dbReference type="Gene3D" id="2.40.70.10">
    <property type="entry name" value="Acid Proteases"/>
    <property type="match status" value="1"/>
</dbReference>
<gene>
    <name evidence="2" type="ORF">E3N88_24684</name>
</gene>
<feature type="region of interest" description="Disordered" evidence="1">
    <location>
        <begin position="367"/>
        <end position="418"/>
    </location>
</feature>
<evidence type="ECO:0008006" key="4">
    <source>
        <dbReference type="Google" id="ProtNLM"/>
    </source>
</evidence>
<dbReference type="InterPro" id="IPR021109">
    <property type="entry name" value="Peptidase_aspartic_dom_sf"/>
</dbReference>
<dbReference type="OrthoDB" id="10266005at2759"/>
<comment type="caution">
    <text evidence="2">The sequence shown here is derived from an EMBL/GenBank/DDBJ whole genome shotgun (WGS) entry which is preliminary data.</text>
</comment>
<organism evidence="2 3">
    <name type="scientific">Mikania micrantha</name>
    <name type="common">bitter vine</name>
    <dbReference type="NCBI Taxonomy" id="192012"/>
    <lineage>
        <taxon>Eukaryota</taxon>
        <taxon>Viridiplantae</taxon>
        <taxon>Streptophyta</taxon>
        <taxon>Embryophyta</taxon>
        <taxon>Tracheophyta</taxon>
        <taxon>Spermatophyta</taxon>
        <taxon>Magnoliopsida</taxon>
        <taxon>eudicotyledons</taxon>
        <taxon>Gunneridae</taxon>
        <taxon>Pentapetalae</taxon>
        <taxon>asterids</taxon>
        <taxon>campanulids</taxon>
        <taxon>Asterales</taxon>
        <taxon>Asteraceae</taxon>
        <taxon>Asteroideae</taxon>
        <taxon>Heliantheae alliance</taxon>
        <taxon>Eupatorieae</taxon>
        <taxon>Mikania</taxon>
    </lineage>
</organism>
<reference evidence="2 3" key="1">
    <citation type="submission" date="2019-05" db="EMBL/GenBank/DDBJ databases">
        <title>Mikania micrantha, genome provides insights into the molecular mechanism of rapid growth.</title>
        <authorList>
            <person name="Liu B."/>
        </authorList>
    </citation>
    <scope>NUCLEOTIDE SEQUENCE [LARGE SCALE GENOMIC DNA]</scope>
    <source>
        <strain evidence="2">NLD-2019</strain>
        <tissue evidence="2">Leaf</tissue>
    </source>
</reference>
<name>A0A5N6N3Z3_9ASTR</name>
<dbReference type="AlphaFoldDB" id="A0A5N6N3Z3"/>
<proteinExistence type="predicted"/>
<dbReference type="Proteomes" id="UP000326396">
    <property type="component" value="Linkage Group LG3"/>
</dbReference>
<dbReference type="EMBL" id="SZYD01000013">
    <property type="protein sequence ID" value="KAD4384516.1"/>
    <property type="molecule type" value="Genomic_DNA"/>
</dbReference>
<feature type="compositionally biased region" description="Basic and acidic residues" evidence="1">
    <location>
        <begin position="379"/>
        <end position="389"/>
    </location>
</feature>
<accession>A0A5N6N3Z3</accession>
<evidence type="ECO:0000313" key="3">
    <source>
        <dbReference type="Proteomes" id="UP000326396"/>
    </source>
</evidence>
<dbReference type="CDD" id="cd00303">
    <property type="entry name" value="retropepsin_like"/>
    <property type="match status" value="1"/>
</dbReference>